<proteinExistence type="predicted"/>
<evidence type="ECO:0000313" key="3">
    <source>
        <dbReference type="Proteomes" id="UP000316806"/>
    </source>
</evidence>
<dbReference type="EMBL" id="CP040916">
    <property type="protein sequence ID" value="QDQ16321.1"/>
    <property type="molecule type" value="Genomic_DNA"/>
</dbReference>
<protein>
    <submittedName>
        <fullName evidence="2">Uncharacterized protein</fullName>
    </submittedName>
</protein>
<name>A0A516RKZ3_STRST</name>
<evidence type="ECO:0000313" key="2">
    <source>
        <dbReference type="EMBL" id="QDQ16321.1"/>
    </source>
</evidence>
<dbReference type="AlphaFoldDB" id="A0A516RKZ3"/>
<organism evidence="2 3">
    <name type="scientific">Streptomyces spectabilis</name>
    <dbReference type="NCBI Taxonomy" id="68270"/>
    <lineage>
        <taxon>Bacteria</taxon>
        <taxon>Bacillati</taxon>
        <taxon>Actinomycetota</taxon>
        <taxon>Actinomycetes</taxon>
        <taxon>Kitasatosporales</taxon>
        <taxon>Streptomycetaceae</taxon>
        <taxon>Streptomyces</taxon>
    </lineage>
</organism>
<reference evidence="2 3" key="1">
    <citation type="journal article" date="2019" name="J. Ind. Microbiol. Biotechnol.">
        <title>The complete genomic sequence of Streptomyces spectabilis NRRL-2792 and identification of secondary metabolite biosynthetic gene clusters.</title>
        <authorList>
            <person name="Sinha A."/>
            <person name="Phillips-Salemka S."/>
            <person name="Niraula T.A."/>
            <person name="Short K.A."/>
            <person name="Niraula N.P."/>
        </authorList>
    </citation>
    <scope>NUCLEOTIDE SEQUENCE [LARGE SCALE GENOMIC DNA]</scope>
    <source>
        <strain evidence="2 3">NRRL 2792</strain>
    </source>
</reference>
<accession>A0A516RKZ3</accession>
<feature type="region of interest" description="Disordered" evidence="1">
    <location>
        <begin position="99"/>
        <end position="139"/>
    </location>
</feature>
<dbReference type="Proteomes" id="UP000316806">
    <property type="component" value="Chromosome"/>
</dbReference>
<gene>
    <name evidence="2" type="ORF">FH965_14220</name>
</gene>
<feature type="region of interest" description="Disordered" evidence="1">
    <location>
        <begin position="44"/>
        <end position="65"/>
    </location>
</feature>
<sequence length="248" mass="25594">MLAVTDGPVPEAARADEEFMAEHAAAVADVAALREQLRALGDTLARGPAEEPRRARPVQAPRPGGPGWRRALLALAATAAVGLLGGVVWLGARADLGSGDDADAKSAGARPESRGPAAGDDSAHRDEGDPRPDEGGKQSHAGYVACARLIAEGTVSSVETLPGGVEDRITLDVSRSYKPAKAPDEVTFVRDVNVGPPLRAGERALIGIPKGGASPDLWSTGKDIAEERGWIVAALPKARALESRGLEC</sequence>
<feature type="compositionally biased region" description="Basic and acidic residues" evidence="1">
    <location>
        <begin position="121"/>
        <end position="137"/>
    </location>
</feature>
<feature type="compositionally biased region" description="Low complexity" evidence="1">
    <location>
        <begin position="99"/>
        <end position="110"/>
    </location>
</feature>
<evidence type="ECO:0000256" key="1">
    <source>
        <dbReference type="SAM" id="MobiDB-lite"/>
    </source>
</evidence>